<feature type="chain" id="PRO_5040807948" evidence="2">
    <location>
        <begin position="28"/>
        <end position="111"/>
    </location>
</feature>
<dbReference type="RefSeq" id="WP_267770135.1">
    <property type="nucleotide sequence ID" value="NZ_JAPNKE010000002.1"/>
</dbReference>
<evidence type="ECO:0000256" key="2">
    <source>
        <dbReference type="SAM" id="SignalP"/>
    </source>
</evidence>
<feature type="compositionally biased region" description="Low complexity" evidence="1">
    <location>
        <begin position="76"/>
        <end position="85"/>
    </location>
</feature>
<dbReference type="EMBL" id="JAPNKE010000002">
    <property type="protein sequence ID" value="MCY1007508.1"/>
    <property type="molecule type" value="Genomic_DNA"/>
</dbReference>
<sequence length="111" mass="11188">MRPSGPNSRRSPAGVLAALFGPFVLLAPAGCVDKTPPPLWPTPPPPPMASPIGVTERPVSAAGGQGSEDEEASMKPAVAPPAADADAAHRPQTPPQQPGALGPWQPAGAHR</sequence>
<name>A0A9X3ENV0_9BACT</name>
<proteinExistence type="predicted"/>
<dbReference type="AlphaFoldDB" id="A0A9X3ENV0"/>
<accession>A0A9X3ENV0</accession>
<gene>
    <name evidence="3" type="ORF">OV079_18530</name>
</gene>
<keyword evidence="2" id="KW-0732">Signal</keyword>
<feature type="compositionally biased region" description="Pro residues" evidence="1">
    <location>
        <begin position="35"/>
        <end position="49"/>
    </location>
</feature>
<dbReference type="Proteomes" id="UP001150924">
    <property type="component" value="Unassembled WGS sequence"/>
</dbReference>
<reference evidence="3" key="1">
    <citation type="submission" date="2022-11" db="EMBL/GenBank/DDBJ databases">
        <title>Minimal conservation of predation-associated metabolite biosynthetic gene clusters underscores biosynthetic potential of Myxococcota including descriptions for ten novel species: Archangium lansinium sp. nov., Myxococcus landrumus sp. nov., Nannocystis bai.</title>
        <authorList>
            <person name="Ahearne A."/>
            <person name="Stevens C."/>
            <person name="Phillips K."/>
        </authorList>
    </citation>
    <scope>NUCLEOTIDE SEQUENCE</scope>
    <source>
        <strain evidence="3">Na p29</strain>
    </source>
</reference>
<feature type="signal peptide" evidence="2">
    <location>
        <begin position="1"/>
        <end position="27"/>
    </location>
</feature>
<keyword evidence="4" id="KW-1185">Reference proteome</keyword>
<organism evidence="3 4">
    <name type="scientific">Nannocystis pusilla</name>
    <dbReference type="NCBI Taxonomy" id="889268"/>
    <lineage>
        <taxon>Bacteria</taxon>
        <taxon>Pseudomonadati</taxon>
        <taxon>Myxococcota</taxon>
        <taxon>Polyangia</taxon>
        <taxon>Nannocystales</taxon>
        <taxon>Nannocystaceae</taxon>
        <taxon>Nannocystis</taxon>
    </lineage>
</organism>
<evidence type="ECO:0000313" key="4">
    <source>
        <dbReference type="Proteomes" id="UP001150924"/>
    </source>
</evidence>
<protein>
    <submittedName>
        <fullName evidence="3">Uncharacterized protein</fullName>
    </submittedName>
</protein>
<comment type="caution">
    <text evidence="3">The sequence shown here is derived from an EMBL/GenBank/DDBJ whole genome shotgun (WGS) entry which is preliminary data.</text>
</comment>
<evidence type="ECO:0000256" key="1">
    <source>
        <dbReference type="SAM" id="MobiDB-lite"/>
    </source>
</evidence>
<feature type="region of interest" description="Disordered" evidence="1">
    <location>
        <begin position="30"/>
        <end position="111"/>
    </location>
</feature>
<evidence type="ECO:0000313" key="3">
    <source>
        <dbReference type="EMBL" id="MCY1007508.1"/>
    </source>
</evidence>